<sequence length="560" mass="63533">MAGEEIDLDLDFAFELQMQEAMAVSRFLQPSSSHSPPYPPEEDDGFTYQSEEEEDVLIYQPEDDDAFSYLGEEEDVFFHRPEKDVGVTVYEPDDDDDDVVLSLLKLQTQEIERYERERSDSEKTQVEMQKMMDDLGRRIHDQRLAGEIEQVSEEQWSNYGNYYQRPYDQASSSSSVAETEIFRVYFKGLLSEETAGVSKLTLAAIGAAICDSKDNLIFELGKPLKGEEISSETAEFEALIEALNAAVALNLKRVACLCDDPILYLYLTGTEAEGGLEVSKSLLDQVDILQTKFDHCSPILVARNDIKFVFKLARDAILSQTTLPVEETGPSNVVKETCFICLEDIDVSEMFSVDGCLHRFCSSCIRQHIEMKVLNGILVPKCPHEGCNSELNIDSCRKVLTPNLIEIMSQRLKETSMPFAERVYCPHPRCSVLMSKSEVLAYSESLFHGARQSGTSKCKKCHGLFCVNCKVPWHANMSCVVYKRLYPNSVGEDAKLNSLASNNQWRQCVKCNHMIELAEGCYHMTCRCGFEFCYTCGAEWKNKRPTCKCPIWDERNIIRE</sequence>
<comment type="catalytic activity">
    <reaction evidence="1">
        <text>[E2 ubiquitin-conjugating enzyme]-S-ubiquitinyl-L-cysteine + [acceptor protein]-L-lysine = [E2 ubiquitin-conjugating enzyme]-L-cysteine + [acceptor protein]-N(6)-ubiquitinyl-L-lysine.</text>
        <dbReference type="EC" id="2.3.2.31"/>
    </reaction>
</comment>
<dbReference type="InterPro" id="IPR031127">
    <property type="entry name" value="E3_UB_ligase_RBR"/>
</dbReference>
<evidence type="ECO:0000313" key="18">
    <source>
        <dbReference type="Proteomes" id="UP000325577"/>
    </source>
</evidence>
<dbReference type="Pfam" id="PF13456">
    <property type="entry name" value="RVT_3"/>
    <property type="match status" value="1"/>
</dbReference>
<evidence type="ECO:0000256" key="13">
    <source>
        <dbReference type="SAM" id="Coils"/>
    </source>
</evidence>
<dbReference type="GO" id="GO:0003676">
    <property type="term" value="F:nucleic acid binding"/>
    <property type="evidence" value="ECO:0007669"/>
    <property type="project" value="InterPro"/>
</dbReference>
<keyword evidence="9 12" id="KW-0863">Zinc-finger</keyword>
<dbReference type="PROSITE" id="PS00518">
    <property type="entry name" value="ZF_RING_1"/>
    <property type="match status" value="1"/>
</dbReference>
<dbReference type="InterPro" id="IPR017907">
    <property type="entry name" value="Znf_RING_CS"/>
</dbReference>
<dbReference type="InterPro" id="IPR013083">
    <property type="entry name" value="Znf_RING/FYVE/PHD"/>
</dbReference>
<evidence type="ECO:0000256" key="6">
    <source>
        <dbReference type="ARBA" id="ARBA00022679"/>
    </source>
</evidence>
<evidence type="ECO:0000256" key="14">
    <source>
        <dbReference type="SAM" id="MobiDB-lite"/>
    </source>
</evidence>
<keyword evidence="6" id="KW-0808">Transferase</keyword>
<protein>
    <recommendedName>
        <fullName evidence="5">RBR-type E3 ubiquitin transferase</fullName>
        <ecNumber evidence="5">2.3.2.31</ecNumber>
    </recommendedName>
</protein>
<feature type="coiled-coil region" evidence="13">
    <location>
        <begin position="104"/>
        <end position="131"/>
    </location>
</feature>
<organism evidence="17 18">
    <name type="scientific">Nyssa sinensis</name>
    <dbReference type="NCBI Taxonomy" id="561372"/>
    <lineage>
        <taxon>Eukaryota</taxon>
        <taxon>Viridiplantae</taxon>
        <taxon>Streptophyta</taxon>
        <taxon>Embryophyta</taxon>
        <taxon>Tracheophyta</taxon>
        <taxon>Spermatophyta</taxon>
        <taxon>Magnoliopsida</taxon>
        <taxon>eudicotyledons</taxon>
        <taxon>Gunneridae</taxon>
        <taxon>Pentapetalae</taxon>
        <taxon>asterids</taxon>
        <taxon>Cornales</taxon>
        <taxon>Nyssaceae</taxon>
        <taxon>Nyssa</taxon>
    </lineage>
</organism>
<dbReference type="UniPathway" id="UPA00143"/>
<dbReference type="PANTHER" id="PTHR11685">
    <property type="entry name" value="RBR FAMILY RING FINGER AND IBR DOMAIN-CONTAINING"/>
    <property type="match status" value="1"/>
</dbReference>
<gene>
    <name evidence="17" type="ORF">F0562_002118</name>
</gene>
<dbReference type="OrthoDB" id="9977870at2759"/>
<evidence type="ECO:0000256" key="9">
    <source>
        <dbReference type="ARBA" id="ARBA00022771"/>
    </source>
</evidence>
<dbReference type="EC" id="2.3.2.31" evidence="5"/>
<dbReference type="Proteomes" id="UP000325577">
    <property type="component" value="Linkage Group LG0"/>
</dbReference>
<dbReference type="PROSITE" id="PS50089">
    <property type="entry name" value="ZF_RING_2"/>
    <property type="match status" value="1"/>
</dbReference>
<feature type="region of interest" description="Disordered" evidence="14">
    <location>
        <begin position="26"/>
        <end position="51"/>
    </location>
</feature>
<feature type="compositionally biased region" description="Acidic residues" evidence="14">
    <location>
        <begin position="40"/>
        <end position="51"/>
    </location>
</feature>
<dbReference type="GO" id="GO:0004523">
    <property type="term" value="F:RNA-DNA hybrid ribonuclease activity"/>
    <property type="evidence" value="ECO:0007669"/>
    <property type="project" value="InterPro"/>
</dbReference>
<evidence type="ECO:0000256" key="11">
    <source>
        <dbReference type="ARBA" id="ARBA00022833"/>
    </source>
</evidence>
<evidence type="ECO:0000313" key="17">
    <source>
        <dbReference type="EMBL" id="KAA8550434.1"/>
    </source>
</evidence>
<dbReference type="InterPro" id="IPR036397">
    <property type="entry name" value="RNaseH_sf"/>
</dbReference>
<proteinExistence type="inferred from homology"/>
<accession>A0A5J5C6H8</accession>
<comment type="similarity">
    <text evidence="4">Belongs to the RBR family. Ariadne subfamily.</text>
</comment>
<keyword evidence="8" id="KW-0677">Repeat</keyword>
<keyword evidence="13" id="KW-0175">Coiled coil</keyword>
<keyword evidence="18" id="KW-1185">Reference proteome</keyword>
<dbReference type="PROSITE" id="PS51873">
    <property type="entry name" value="TRIAD"/>
    <property type="match status" value="1"/>
</dbReference>
<dbReference type="Gene3D" id="1.20.120.1750">
    <property type="match status" value="1"/>
</dbReference>
<dbReference type="InterPro" id="IPR044066">
    <property type="entry name" value="TRIAD_supradom"/>
</dbReference>
<evidence type="ECO:0000256" key="2">
    <source>
        <dbReference type="ARBA" id="ARBA00001947"/>
    </source>
</evidence>
<feature type="domain" description="RING-type" evidence="16">
    <location>
        <begin position="334"/>
        <end position="553"/>
    </location>
</feature>
<comment type="function">
    <text evidence="3">Might act as an E3 ubiquitin-protein ligase, or as part of E3 complex, which accepts ubiquitin from specific E2 ubiquitin-conjugating enzymes and then transfers it to substrates.</text>
</comment>
<dbReference type="FunFam" id="1.20.120.1750:FF:000019">
    <property type="entry name" value="RBR-type E3 ubiquitin transferase"/>
    <property type="match status" value="1"/>
</dbReference>
<comment type="cofactor">
    <cofactor evidence="2">
        <name>Zn(2+)</name>
        <dbReference type="ChEBI" id="CHEBI:29105"/>
    </cofactor>
</comment>
<keyword evidence="11" id="KW-0862">Zinc</keyword>
<evidence type="ECO:0000256" key="5">
    <source>
        <dbReference type="ARBA" id="ARBA00012251"/>
    </source>
</evidence>
<evidence type="ECO:0000256" key="10">
    <source>
        <dbReference type="ARBA" id="ARBA00022786"/>
    </source>
</evidence>
<evidence type="ECO:0000256" key="7">
    <source>
        <dbReference type="ARBA" id="ARBA00022723"/>
    </source>
</evidence>
<evidence type="ECO:0000256" key="1">
    <source>
        <dbReference type="ARBA" id="ARBA00001798"/>
    </source>
</evidence>
<evidence type="ECO:0000259" key="15">
    <source>
        <dbReference type="PROSITE" id="PS50089"/>
    </source>
</evidence>
<evidence type="ECO:0000256" key="4">
    <source>
        <dbReference type="ARBA" id="ARBA00005884"/>
    </source>
</evidence>
<dbReference type="CDD" id="cd22582">
    <property type="entry name" value="BRcat_RBR_unk"/>
    <property type="match status" value="1"/>
</dbReference>
<dbReference type="SUPFAM" id="SSF57850">
    <property type="entry name" value="RING/U-box"/>
    <property type="match status" value="2"/>
</dbReference>
<dbReference type="GO" id="GO:0008270">
    <property type="term" value="F:zinc ion binding"/>
    <property type="evidence" value="ECO:0007669"/>
    <property type="project" value="UniProtKB-KW"/>
</dbReference>
<feature type="domain" description="RING-type" evidence="15">
    <location>
        <begin position="338"/>
        <end position="383"/>
    </location>
</feature>
<keyword evidence="7" id="KW-0479">Metal-binding</keyword>
<dbReference type="SMART" id="SM00647">
    <property type="entry name" value="IBR"/>
    <property type="match status" value="2"/>
</dbReference>
<dbReference type="GO" id="GO:0061630">
    <property type="term" value="F:ubiquitin protein ligase activity"/>
    <property type="evidence" value="ECO:0007669"/>
    <property type="project" value="UniProtKB-EC"/>
</dbReference>
<dbReference type="Pfam" id="PF01485">
    <property type="entry name" value="IBR"/>
    <property type="match status" value="2"/>
</dbReference>
<dbReference type="InterPro" id="IPR002156">
    <property type="entry name" value="RNaseH_domain"/>
</dbReference>
<reference evidence="17 18" key="1">
    <citation type="submission" date="2019-09" db="EMBL/GenBank/DDBJ databases">
        <title>A chromosome-level genome assembly of the Chinese tupelo Nyssa sinensis.</title>
        <authorList>
            <person name="Yang X."/>
            <person name="Kang M."/>
            <person name="Yang Y."/>
            <person name="Xiong H."/>
            <person name="Wang M."/>
            <person name="Zhang Z."/>
            <person name="Wang Z."/>
            <person name="Wu H."/>
            <person name="Ma T."/>
            <person name="Liu J."/>
            <person name="Xi Z."/>
        </authorList>
    </citation>
    <scope>NUCLEOTIDE SEQUENCE [LARGE SCALE GENOMIC DNA]</scope>
    <source>
        <strain evidence="17">J267</strain>
        <tissue evidence="17">Leaf</tissue>
    </source>
</reference>
<evidence type="ECO:0000256" key="12">
    <source>
        <dbReference type="PROSITE-ProRule" id="PRU00175"/>
    </source>
</evidence>
<evidence type="ECO:0000256" key="8">
    <source>
        <dbReference type="ARBA" id="ARBA00022737"/>
    </source>
</evidence>
<evidence type="ECO:0000259" key="16">
    <source>
        <dbReference type="PROSITE" id="PS51873"/>
    </source>
</evidence>
<dbReference type="GO" id="GO:0016567">
    <property type="term" value="P:protein ubiquitination"/>
    <property type="evidence" value="ECO:0007669"/>
    <property type="project" value="UniProtKB-UniPathway"/>
</dbReference>
<name>A0A5J5C6H8_9ASTE</name>
<dbReference type="AlphaFoldDB" id="A0A5J5C6H8"/>
<dbReference type="FunFam" id="3.30.420.10:FF:000076">
    <property type="entry name" value="RBR-type E3 ubiquitin transferase"/>
    <property type="match status" value="1"/>
</dbReference>
<dbReference type="CDD" id="cd22584">
    <property type="entry name" value="Rcat_RBR_unk"/>
    <property type="match status" value="1"/>
</dbReference>
<dbReference type="InterPro" id="IPR001841">
    <property type="entry name" value="Znf_RING"/>
</dbReference>
<dbReference type="EMBL" id="CM018031">
    <property type="protein sequence ID" value="KAA8550434.1"/>
    <property type="molecule type" value="Genomic_DNA"/>
</dbReference>
<dbReference type="InterPro" id="IPR018957">
    <property type="entry name" value="Znf_C3HC4_RING-type"/>
</dbReference>
<dbReference type="InterPro" id="IPR002867">
    <property type="entry name" value="IBR_dom"/>
</dbReference>
<keyword evidence="10" id="KW-0833">Ubl conjugation pathway</keyword>
<dbReference type="Gene3D" id="3.30.420.10">
    <property type="entry name" value="Ribonuclease H-like superfamily/Ribonuclease H"/>
    <property type="match status" value="1"/>
</dbReference>
<dbReference type="FunFam" id="3.30.40.10:FF:000230">
    <property type="entry name" value="RBR-type E3 ubiquitin transferase"/>
    <property type="match status" value="1"/>
</dbReference>
<dbReference type="Pfam" id="PF00097">
    <property type="entry name" value="zf-C3HC4"/>
    <property type="match status" value="1"/>
</dbReference>
<evidence type="ECO:0000256" key="3">
    <source>
        <dbReference type="ARBA" id="ARBA00003976"/>
    </source>
</evidence>
<dbReference type="Gene3D" id="3.30.40.10">
    <property type="entry name" value="Zinc/RING finger domain, C3HC4 (zinc finger)"/>
    <property type="match status" value="1"/>
</dbReference>